<accession>A0A849C572</accession>
<dbReference type="Proteomes" id="UP000586827">
    <property type="component" value="Unassembled WGS sequence"/>
</dbReference>
<name>A0A849C572_9NOCA</name>
<dbReference type="EMBL" id="JABELX010000011">
    <property type="protein sequence ID" value="NNH73844.1"/>
    <property type="molecule type" value="Genomic_DNA"/>
</dbReference>
<gene>
    <name evidence="2" type="ORF">HLB23_28995</name>
</gene>
<dbReference type="RefSeq" id="WP_157552268.1">
    <property type="nucleotide sequence ID" value="NZ_JABELX010000011.1"/>
</dbReference>
<dbReference type="AlphaFoldDB" id="A0A849C572"/>
<reference evidence="2 3" key="1">
    <citation type="submission" date="2020-05" db="EMBL/GenBank/DDBJ databases">
        <title>MicrobeNet Type strains.</title>
        <authorList>
            <person name="Nicholson A.C."/>
        </authorList>
    </citation>
    <scope>NUCLEOTIDE SEQUENCE [LARGE SCALE GENOMIC DNA]</scope>
    <source>
        <strain evidence="2 3">JCM 3224</strain>
    </source>
</reference>
<organism evidence="2 3">
    <name type="scientific">Nocardia uniformis</name>
    <dbReference type="NCBI Taxonomy" id="53432"/>
    <lineage>
        <taxon>Bacteria</taxon>
        <taxon>Bacillati</taxon>
        <taxon>Actinomycetota</taxon>
        <taxon>Actinomycetes</taxon>
        <taxon>Mycobacteriales</taxon>
        <taxon>Nocardiaceae</taxon>
        <taxon>Nocardia</taxon>
    </lineage>
</organism>
<evidence type="ECO:0000313" key="3">
    <source>
        <dbReference type="Proteomes" id="UP000586827"/>
    </source>
</evidence>
<evidence type="ECO:0000313" key="2">
    <source>
        <dbReference type="EMBL" id="NNH73844.1"/>
    </source>
</evidence>
<keyword evidence="3" id="KW-1185">Reference proteome</keyword>
<sequence length="94" mass="10969">MLQFTECTVNPERPSMNSGQIGDNPGSATGRMGDDAMKILDHGCRRSHRPGTDRPVLVWDPALSERFERLYDEMIDRELRWRRRARPPRMLDDE</sequence>
<feature type="region of interest" description="Disordered" evidence="1">
    <location>
        <begin position="1"/>
        <end position="34"/>
    </location>
</feature>
<protein>
    <submittedName>
        <fullName evidence="2">Uncharacterized protein</fullName>
    </submittedName>
</protein>
<evidence type="ECO:0000256" key="1">
    <source>
        <dbReference type="SAM" id="MobiDB-lite"/>
    </source>
</evidence>
<proteinExistence type="predicted"/>
<comment type="caution">
    <text evidence="2">The sequence shown here is derived from an EMBL/GenBank/DDBJ whole genome shotgun (WGS) entry which is preliminary data.</text>
</comment>